<accession>A0A5N6LXN5</accession>
<gene>
    <name evidence="1" type="ORF">E3N88_38839</name>
</gene>
<dbReference type="EMBL" id="SZYD01000018">
    <property type="protein sequence ID" value="KAD2805462.1"/>
    <property type="molecule type" value="Genomic_DNA"/>
</dbReference>
<evidence type="ECO:0000313" key="2">
    <source>
        <dbReference type="Proteomes" id="UP000326396"/>
    </source>
</evidence>
<sequence length="92" mass="10557">MNVGENRVRNGVTDCPESRNEENYKDIMLWDSSRYAKYPKYLRVPNCFAPQMADENTYGGSSSCEKVELTETQVMVKEEVAKAFGSCFVHIY</sequence>
<keyword evidence="2" id="KW-1185">Reference proteome</keyword>
<name>A0A5N6LXN5_9ASTR</name>
<evidence type="ECO:0000313" key="1">
    <source>
        <dbReference type="EMBL" id="KAD2805462.1"/>
    </source>
</evidence>
<organism evidence="1 2">
    <name type="scientific">Mikania micrantha</name>
    <name type="common">bitter vine</name>
    <dbReference type="NCBI Taxonomy" id="192012"/>
    <lineage>
        <taxon>Eukaryota</taxon>
        <taxon>Viridiplantae</taxon>
        <taxon>Streptophyta</taxon>
        <taxon>Embryophyta</taxon>
        <taxon>Tracheophyta</taxon>
        <taxon>Spermatophyta</taxon>
        <taxon>Magnoliopsida</taxon>
        <taxon>eudicotyledons</taxon>
        <taxon>Gunneridae</taxon>
        <taxon>Pentapetalae</taxon>
        <taxon>asterids</taxon>
        <taxon>campanulids</taxon>
        <taxon>Asterales</taxon>
        <taxon>Asteraceae</taxon>
        <taxon>Asteroideae</taxon>
        <taxon>Heliantheae alliance</taxon>
        <taxon>Eupatorieae</taxon>
        <taxon>Mikania</taxon>
    </lineage>
</organism>
<reference evidence="1 2" key="1">
    <citation type="submission" date="2019-05" db="EMBL/GenBank/DDBJ databases">
        <title>Mikania micrantha, genome provides insights into the molecular mechanism of rapid growth.</title>
        <authorList>
            <person name="Liu B."/>
        </authorList>
    </citation>
    <scope>NUCLEOTIDE SEQUENCE [LARGE SCALE GENOMIC DNA]</scope>
    <source>
        <strain evidence="1">NLD-2019</strain>
        <tissue evidence="1">Leaf</tissue>
    </source>
</reference>
<dbReference type="AlphaFoldDB" id="A0A5N6LXN5"/>
<dbReference type="Proteomes" id="UP000326396">
    <property type="component" value="Linkage Group LG8"/>
</dbReference>
<protein>
    <submittedName>
        <fullName evidence="1">Uncharacterized protein</fullName>
    </submittedName>
</protein>
<proteinExistence type="predicted"/>
<comment type="caution">
    <text evidence="1">The sequence shown here is derived from an EMBL/GenBank/DDBJ whole genome shotgun (WGS) entry which is preliminary data.</text>
</comment>